<evidence type="ECO:0000256" key="5">
    <source>
        <dbReference type="ARBA" id="ARBA00023163"/>
    </source>
</evidence>
<organism evidence="8 9">
    <name type="scientific">Peribacillus asahii</name>
    <dbReference type="NCBI Taxonomy" id="228899"/>
    <lineage>
        <taxon>Bacteria</taxon>
        <taxon>Bacillati</taxon>
        <taxon>Bacillota</taxon>
        <taxon>Bacilli</taxon>
        <taxon>Bacillales</taxon>
        <taxon>Bacillaceae</taxon>
        <taxon>Peribacillus</taxon>
    </lineage>
</organism>
<dbReference type="Gene3D" id="3.40.50.300">
    <property type="entry name" value="P-loop containing nucleotide triphosphate hydrolases"/>
    <property type="match status" value="1"/>
</dbReference>
<dbReference type="RefSeq" id="WP_180319832.1">
    <property type="nucleotide sequence ID" value="NZ_CP026095.1"/>
</dbReference>
<proteinExistence type="predicted"/>
<evidence type="ECO:0000256" key="4">
    <source>
        <dbReference type="ARBA" id="ARBA00023125"/>
    </source>
</evidence>
<keyword evidence="3" id="KW-0805">Transcription regulation</keyword>
<dbReference type="CDD" id="cd00009">
    <property type="entry name" value="AAA"/>
    <property type="match status" value="1"/>
</dbReference>
<dbReference type="Proteomes" id="UP000283095">
    <property type="component" value="Chromosome"/>
</dbReference>
<name>A0A3Q9RMW1_9BACI</name>
<dbReference type="Pfam" id="PF25601">
    <property type="entry name" value="AAA_lid_14"/>
    <property type="match status" value="1"/>
</dbReference>
<dbReference type="SUPFAM" id="SSF55785">
    <property type="entry name" value="PYP-like sensor domain (PAS domain)"/>
    <property type="match status" value="1"/>
</dbReference>
<keyword evidence="2" id="KW-0067">ATP-binding</keyword>
<dbReference type="GO" id="GO:0005524">
    <property type="term" value="F:ATP binding"/>
    <property type="evidence" value="ECO:0007669"/>
    <property type="project" value="UniProtKB-KW"/>
</dbReference>
<accession>A0A3Q9RMW1</accession>
<gene>
    <name evidence="8" type="ORF">BAOM_2205</name>
</gene>
<keyword evidence="5" id="KW-0804">Transcription</keyword>
<dbReference type="PROSITE" id="PS50045">
    <property type="entry name" value="SIGMA54_INTERACT_4"/>
    <property type="match status" value="1"/>
</dbReference>
<keyword evidence="1" id="KW-0547">Nucleotide-binding</keyword>
<dbReference type="PROSITE" id="PS00688">
    <property type="entry name" value="SIGMA54_INTERACT_3"/>
    <property type="match status" value="1"/>
</dbReference>
<evidence type="ECO:0000259" key="7">
    <source>
        <dbReference type="PROSITE" id="PS50112"/>
    </source>
</evidence>
<dbReference type="InterPro" id="IPR002078">
    <property type="entry name" value="Sigma_54_int"/>
</dbReference>
<dbReference type="PANTHER" id="PTHR32071:SF57">
    <property type="entry name" value="C4-DICARBOXYLATE TRANSPORT TRANSCRIPTIONAL REGULATORY PROTEIN DCTD"/>
    <property type="match status" value="1"/>
</dbReference>
<dbReference type="SUPFAM" id="SSF46689">
    <property type="entry name" value="Homeodomain-like"/>
    <property type="match status" value="1"/>
</dbReference>
<dbReference type="CDD" id="cd00130">
    <property type="entry name" value="PAS"/>
    <property type="match status" value="1"/>
</dbReference>
<dbReference type="InterPro" id="IPR025944">
    <property type="entry name" value="Sigma_54_int_dom_CS"/>
</dbReference>
<dbReference type="FunFam" id="3.40.50.300:FF:000006">
    <property type="entry name" value="DNA-binding transcriptional regulator NtrC"/>
    <property type="match status" value="1"/>
</dbReference>
<dbReference type="SMART" id="SM00382">
    <property type="entry name" value="AAA"/>
    <property type="match status" value="1"/>
</dbReference>
<protein>
    <submittedName>
        <fullName evidence="8">Transcriptional regulator</fullName>
    </submittedName>
</protein>
<dbReference type="InterPro" id="IPR009057">
    <property type="entry name" value="Homeodomain-like_sf"/>
</dbReference>
<dbReference type="PANTHER" id="PTHR32071">
    <property type="entry name" value="TRANSCRIPTIONAL REGULATORY PROTEIN"/>
    <property type="match status" value="1"/>
</dbReference>
<dbReference type="PROSITE" id="PS50112">
    <property type="entry name" value="PAS"/>
    <property type="match status" value="1"/>
</dbReference>
<evidence type="ECO:0000256" key="3">
    <source>
        <dbReference type="ARBA" id="ARBA00023015"/>
    </source>
</evidence>
<keyword evidence="4" id="KW-0238">DNA-binding</keyword>
<feature type="domain" description="PAS" evidence="7">
    <location>
        <begin position="8"/>
        <end position="60"/>
    </location>
</feature>
<reference evidence="8 9" key="1">
    <citation type="submission" date="2018-01" db="EMBL/GenBank/DDBJ databases">
        <title>Bacillus asahii Genome sequencing and assembly.</title>
        <authorList>
            <person name="Jiang H."/>
            <person name="Feng Y."/>
            <person name="Zhao F."/>
            <person name="Lin X."/>
        </authorList>
    </citation>
    <scope>NUCLEOTIDE SEQUENCE [LARGE SCALE GENOMIC DNA]</scope>
    <source>
        <strain evidence="8 9">OM18</strain>
    </source>
</reference>
<dbReference type="Pfam" id="PF00158">
    <property type="entry name" value="Sigma54_activat"/>
    <property type="match status" value="1"/>
</dbReference>
<dbReference type="EMBL" id="CP026095">
    <property type="protein sequence ID" value="AZV42814.1"/>
    <property type="molecule type" value="Genomic_DNA"/>
</dbReference>
<dbReference type="InterPro" id="IPR025943">
    <property type="entry name" value="Sigma_54_int_dom_ATP-bd_2"/>
</dbReference>
<dbReference type="SUPFAM" id="SSF52540">
    <property type="entry name" value="P-loop containing nucleoside triphosphate hydrolases"/>
    <property type="match status" value="1"/>
</dbReference>
<dbReference type="Gene3D" id="3.30.450.20">
    <property type="entry name" value="PAS domain"/>
    <property type="match status" value="1"/>
</dbReference>
<evidence type="ECO:0000256" key="1">
    <source>
        <dbReference type="ARBA" id="ARBA00022741"/>
    </source>
</evidence>
<dbReference type="InterPro" id="IPR035965">
    <property type="entry name" value="PAS-like_dom_sf"/>
</dbReference>
<dbReference type="InterPro" id="IPR025662">
    <property type="entry name" value="Sigma_54_int_dom_ATP-bd_1"/>
</dbReference>
<dbReference type="InterPro" id="IPR002197">
    <property type="entry name" value="HTH_Fis"/>
</dbReference>
<dbReference type="AlphaFoldDB" id="A0A3Q9RMW1"/>
<dbReference type="SMART" id="SM00091">
    <property type="entry name" value="PAS"/>
    <property type="match status" value="1"/>
</dbReference>
<dbReference type="Gene3D" id="1.10.10.60">
    <property type="entry name" value="Homeodomain-like"/>
    <property type="match status" value="1"/>
</dbReference>
<dbReference type="InterPro" id="IPR058031">
    <property type="entry name" value="AAA_lid_NorR"/>
</dbReference>
<dbReference type="InterPro" id="IPR027417">
    <property type="entry name" value="P-loop_NTPase"/>
</dbReference>
<dbReference type="GO" id="GO:0043565">
    <property type="term" value="F:sequence-specific DNA binding"/>
    <property type="evidence" value="ECO:0007669"/>
    <property type="project" value="InterPro"/>
</dbReference>
<dbReference type="PROSITE" id="PS00675">
    <property type="entry name" value="SIGMA54_INTERACT_1"/>
    <property type="match status" value="1"/>
</dbReference>
<evidence type="ECO:0000313" key="9">
    <source>
        <dbReference type="Proteomes" id="UP000283095"/>
    </source>
</evidence>
<dbReference type="InterPro" id="IPR003593">
    <property type="entry name" value="AAA+_ATPase"/>
</dbReference>
<dbReference type="InterPro" id="IPR000014">
    <property type="entry name" value="PAS"/>
</dbReference>
<dbReference type="GO" id="GO:0006355">
    <property type="term" value="P:regulation of DNA-templated transcription"/>
    <property type="evidence" value="ECO:0007669"/>
    <property type="project" value="InterPro"/>
</dbReference>
<evidence type="ECO:0000313" key="8">
    <source>
        <dbReference type="EMBL" id="AZV42814.1"/>
    </source>
</evidence>
<dbReference type="Gene3D" id="1.10.8.60">
    <property type="match status" value="1"/>
</dbReference>
<dbReference type="PROSITE" id="PS00676">
    <property type="entry name" value="SIGMA54_INTERACT_2"/>
    <property type="match status" value="1"/>
</dbReference>
<dbReference type="KEGG" id="pasa:BAOM_2205"/>
<evidence type="ECO:0000256" key="2">
    <source>
        <dbReference type="ARBA" id="ARBA00022840"/>
    </source>
</evidence>
<sequence>MITEHFFNNKLLDIVFESTYYGTVIVDINGKIQYISNNYCEFLKIERELVIGEHVTNVIENTRMHLVVQTGKAEMADLHFLHNDFVIANRIPIIKNNEILGAIGIITFRDLADWKSMNSHINELLINYKFYQKEWEIPGGIKYSSHDLIGKSQEIQQLKDFVKRVAMGNISVLIRGESGTGKEIIAHSIHQFSGRMDKPFVKVNCGAIPEQLIESELFGYEAGAFTGAKKGGKIGKFELADGGTIFLDEIGDMPLHMQVKLLRVLQENEYEPVGSLYPKKINVRVIAATNRPLERLIEQKLFREDLFYRINAVQLFVPALRDRTEDIPVLVKHFLKKAATKIGKRITSIHPEVLSLIEQYDWPGNIRELENVINAGVHLSSNGEIRIDDLPHYLKNYKLEAEEKSLKDIVEETEKKVIEKALKKFNFDKNRAAAALGIGNSTIYDKIKKYQILIK</sequence>
<feature type="domain" description="Sigma-54 factor interaction" evidence="6">
    <location>
        <begin position="148"/>
        <end position="378"/>
    </location>
</feature>
<dbReference type="Pfam" id="PF02954">
    <property type="entry name" value="HTH_8"/>
    <property type="match status" value="1"/>
</dbReference>
<dbReference type="PRINTS" id="PR01590">
    <property type="entry name" value="HTHFIS"/>
</dbReference>
<evidence type="ECO:0000259" key="6">
    <source>
        <dbReference type="PROSITE" id="PS50045"/>
    </source>
</evidence>